<dbReference type="Proteomes" id="UP000054107">
    <property type="component" value="Unassembled WGS sequence"/>
</dbReference>
<gene>
    <name evidence="2" type="primary">PARPA_12750.1 scaffold 45468</name>
</gene>
<evidence type="ECO:0000313" key="3">
    <source>
        <dbReference type="Proteomes" id="UP000054107"/>
    </source>
</evidence>
<feature type="signal peptide" evidence="1">
    <location>
        <begin position="1"/>
        <end position="20"/>
    </location>
</feature>
<sequence>MKFSGIITTAASMFVAGAFAQSTFNVSSLNGTWAVGGLESTLLVKIEALAQIYNMTVSCPQVYMAATSNNSVYIQPSVEFGWYNSTSQSSQNANISLSGLMTTDDNGANFDVQFSLPSVAKGLVANQVHMLDAALSGGNTTNPLPHGADYQANLFVKLVSSKNDGVNDVVVASCSNVTDIAPSDEGVSNFVRRDEASSQVPFQLLLVNGNITLDEAGFENITSSLGDETSLSMLNNTCSA</sequence>
<protein>
    <recommendedName>
        <fullName evidence="4">CHRD domain-containing protein</fullName>
    </recommendedName>
</protein>
<evidence type="ECO:0008006" key="4">
    <source>
        <dbReference type="Google" id="ProtNLM"/>
    </source>
</evidence>
<organism evidence="2 3">
    <name type="scientific">Parasitella parasitica</name>
    <dbReference type="NCBI Taxonomy" id="35722"/>
    <lineage>
        <taxon>Eukaryota</taxon>
        <taxon>Fungi</taxon>
        <taxon>Fungi incertae sedis</taxon>
        <taxon>Mucoromycota</taxon>
        <taxon>Mucoromycotina</taxon>
        <taxon>Mucoromycetes</taxon>
        <taxon>Mucorales</taxon>
        <taxon>Mucorineae</taxon>
        <taxon>Mucoraceae</taxon>
        <taxon>Parasitella</taxon>
    </lineage>
</organism>
<dbReference type="EMBL" id="LN733835">
    <property type="protein sequence ID" value="CEP18446.1"/>
    <property type="molecule type" value="Genomic_DNA"/>
</dbReference>
<accession>A0A0B7NIS3</accession>
<name>A0A0B7NIS3_9FUNG</name>
<keyword evidence="1" id="KW-0732">Signal</keyword>
<dbReference type="AlphaFoldDB" id="A0A0B7NIS3"/>
<dbReference type="OrthoDB" id="2264177at2759"/>
<keyword evidence="3" id="KW-1185">Reference proteome</keyword>
<proteinExistence type="predicted"/>
<evidence type="ECO:0000313" key="2">
    <source>
        <dbReference type="EMBL" id="CEP18446.1"/>
    </source>
</evidence>
<evidence type="ECO:0000256" key="1">
    <source>
        <dbReference type="SAM" id="SignalP"/>
    </source>
</evidence>
<reference evidence="2 3" key="1">
    <citation type="submission" date="2014-09" db="EMBL/GenBank/DDBJ databases">
        <authorList>
            <person name="Ellenberger Sabrina"/>
        </authorList>
    </citation>
    <scope>NUCLEOTIDE SEQUENCE [LARGE SCALE GENOMIC DNA]</scope>
    <source>
        <strain evidence="2 3">CBS 412.66</strain>
    </source>
</reference>
<feature type="chain" id="PRO_5002120409" description="CHRD domain-containing protein" evidence="1">
    <location>
        <begin position="21"/>
        <end position="240"/>
    </location>
</feature>